<feature type="domain" description="HTH arsR-type" evidence="4">
    <location>
        <begin position="8"/>
        <end position="102"/>
    </location>
</feature>
<organism evidence="5 6">
    <name type="scientific">Pediococcus stilesii</name>
    <dbReference type="NCBI Taxonomy" id="331679"/>
    <lineage>
        <taxon>Bacteria</taxon>
        <taxon>Bacillati</taxon>
        <taxon>Bacillota</taxon>
        <taxon>Bacilli</taxon>
        <taxon>Lactobacillales</taxon>
        <taxon>Lactobacillaceae</taxon>
        <taxon>Pediococcus</taxon>
    </lineage>
</organism>
<comment type="caution">
    <text evidence="5">The sequence shown here is derived from an EMBL/GenBank/DDBJ whole genome shotgun (WGS) entry which is preliminary data.</text>
</comment>
<accession>A0A5R9BWT3</accession>
<dbReference type="Pfam" id="PF01022">
    <property type="entry name" value="HTH_5"/>
    <property type="match status" value="1"/>
</dbReference>
<evidence type="ECO:0000256" key="2">
    <source>
        <dbReference type="ARBA" id="ARBA00023125"/>
    </source>
</evidence>
<protein>
    <submittedName>
        <fullName evidence="5">Winged helix-turn-helix transcriptional regulator</fullName>
    </submittedName>
</protein>
<evidence type="ECO:0000259" key="4">
    <source>
        <dbReference type="PROSITE" id="PS50987"/>
    </source>
</evidence>
<dbReference type="GO" id="GO:0003700">
    <property type="term" value="F:DNA-binding transcription factor activity"/>
    <property type="evidence" value="ECO:0007669"/>
    <property type="project" value="InterPro"/>
</dbReference>
<evidence type="ECO:0000313" key="6">
    <source>
        <dbReference type="Proteomes" id="UP000305541"/>
    </source>
</evidence>
<gene>
    <name evidence="5" type="ORF">FEZ51_02445</name>
</gene>
<dbReference type="InterPro" id="IPR001845">
    <property type="entry name" value="HTH_ArsR_DNA-bd_dom"/>
</dbReference>
<dbReference type="Gene3D" id="1.10.10.10">
    <property type="entry name" value="Winged helix-like DNA-binding domain superfamily/Winged helix DNA-binding domain"/>
    <property type="match status" value="1"/>
</dbReference>
<dbReference type="GO" id="GO:0003677">
    <property type="term" value="F:DNA binding"/>
    <property type="evidence" value="ECO:0007669"/>
    <property type="project" value="UniProtKB-KW"/>
</dbReference>
<keyword evidence="1" id="KW-0805">Transcription regulation</keyword>
<dbReference type="PANTHER" id="PTHR43132:SF6">
    <property type="entry name" value="HTH-TYPE TRANSCRIPTIONAL REPRESSOR CZRA"/>
    <property type="match status" value="1"/>
</dbReference>
<dbReference type="EMBL" id="VBTH01000003">
    <property type="protein sequence ID" value="TLQ05119.1"/>
    <property type="molecule type" value="Genomic_DNA"/>
</dbReference>
<evidence type="ECO:0000256" key="3">
    <source>
        <dbReference type="ARBA" id="ARBA00023163"/>
    </source>
</evidence>
<dbReference type="OrthoDB" id="9798835at2"/>
<evidence type="ECO:0000256" key="1">
    <source>
        <dbReference type="ARBA" id="ARBA00023015"/>
    </source>
</evidence>
<dbReference type="SUPFAM" id="SSF46785">
    <property type="entry name" value="Winged helix' DNA-binding domain"/>
    <property type="match status" value="1"/>
</dbReference>
<keyword evidence="2" id="KW-0238">DNA-binding</keyword>
<keyword evidence="3" id="KW-0804">Transcription</keyword>
<dbReference type="Proteomes" id="UP000305541">
    <property type="component" value="Unassembled WGS sequence"/>
</dbReference>
<proteinExistence type="predicted"/>
<dbReference type="InterPro" id="IPR011991">
    <property type="entry name" value="ArsR-like_HTH"/>
</dbReference>
<dbReference type="InterPro" id="IPR036390">
    <property type="entry name" value="WH_DNA-bd_sf"/>
</dbReference>
<dbReference type="SMART" id="SM00418">
    <property type="entry name" value="HTH_ARSR"/>
    <property type="match status" value="1"/>
</dbReference>
<dbReference type="PRINTS" id="PR00778">
    <property type="entry name" value="HTHARSR"/>
</dbReference>
<dbReference type="CDD" id="cd00090">
    <property type="entry name" value="HTH_ARSR"/>
    <property type="match status" value="1"/>
</dbReference>
<dbReference type="InterPro" id="IPR036388">
    <property type="entry name" value="WH-like_DNA-bd_sf"/>
</dbReference>
<dbReference type="PROSITE" id="PS50987">
    <property type="entry name" value="HTH_ARSR_2"/>
    <property type="match status" value="1"/>
</dbReference>
<dbReference type="NCBIfam" id="NF033788">
    <property type="entry name" value="HTH_metalloreg"/>
    <property type="match status" value="1"/>
</dbReference>
<reference evidence="5 6" key="1">
    <citation type="submission" date="2019-05" db="EMBL/GenBank/DDBJ databases">
        <title>The metagenome of a microbial culture collection derived from dairy environment covers the genomic content of the human microbiome.</title>
        <authorList>
            <person name="Roder T."/>
            <person name="Wuthrich D."/>
            <person name="Sattari Z."/>
            <person name="Von Ah U."/>
            <person name="Bar C."/>
            <person name="Ronchi F."/>
            <person name="Macpherson A.J."/>
            <person name="Ganal-Vonarburg S.C."/>
            <person name="Bruggmann R."/>
            <person name="Vergeres G."/>
        </authorList>
    </citation>
    <scope>NUCLEOTIDE SEQUENCE [LARGE SCALE GENOMIC DNA]</scope>
    <source>
        <strain evidence="5 6">FAM 18815</strain>
    </source>
</reference>
<dbReference type="InterPro" id="IPR051011">
    <property type="entry name" value="Metal_resp_trans_reg"/>
</dbReference>
<sequence length="107" mass="12042">MMEHSEALDAFKKNIPLLDALSDERRQQIMITLGESELGLTVGELTAKMNLSQPAVSHHLKQLKDLQLVSVQKNGTSNIYKLTIGQALDQVQELVDILRNDEKLFNK</sequence>
<name>A0A5R9BWT3_9LACO</name>
<dbReference type="AlphaFoldDB" id="A0A5R9BWT3"/>
<dbReference type="PANTHER" id="PTHR43132">
    <property type="entry name" value="ARSENICAL RESISTANCE OPERON REPRESSOR ARSR-RELATED"/>
    <property type="match status" value="1"/>
</dbReference>
<evidence type="ECO:0000313" key="5">
    <source>
        <dbReference type="EMBL" id="TLQ05119.1"/>
    </source>
</evidence>